<reference evidence="2" key="1">
    <citation type="journal article" date="2023" name="Front. Plant Sci.">
        <title>Chromosomal-level genome assembly of Melastoma candidum provides insights into trichome evolution.</title>
        <authorList>
            <person name="Zhong Y."/>
            <person name="Wu W."/>
            <person name="Sun C."/>
            <person name="Zou P."/>
            <person name="Liu Y."/>
            <person name="Dai S."/>
            <person name="Zhou R."/>
        </authorList>
    </citation>
    <scope>NUCLEOTIDE SEQUENCE [LARGE SCALE GENOMIC DNA]</scope>
</reference>
<protein>
    <submittedName>
        <fullName evidence="1">Uncharacterized protein</fullName>
    </submittedName>
</protein>
<dbReference type="EMBL" id="CM042890">
    <property type="protein sequence ID" value="KAI4312016.1"/>
    <property type="molecule type" value="Genomic_DNA"/>
</dbReference>
<comment type="caution">
    <text evidence="1">The sequence shown here is derived from an EMBL/GenBank/DDBJ whole genome shotgun (WGS) entry which is preliminary data.</text>
</comment>
<sequence>MKTMARASRFFLAAVVLLVSCEMRGIYPQDQGDYGGNVQTQPAALPPVIDSCNGIFISYELLSRTKEYPHVKNSTVQSWAFKSVSTVLNTGTIDLNELDFSTGRYWSLPIGGGGGYWRTQMGSRPQ</sequence>
<proteinExistence type="predicted"/>
<evidence type="ECO:0000313" key="1">
    <source>
        <dbReference type="EMBL" id="KAI4312016.1"/>
    </source>
</evidence>
<organism evidence="1 2">
    <name type="scientific">Melastoma candidum</name>
    <dbReference type="NCBI Taxonomy" id="119954"/>
    <lineage>
        <taxon>Eukaryota</taxon>
        <taxon>Viridiplantae</taxon>
        <taxon>Streptophyta</taxon>
        <taxon>Embryophyta</taxon>
        <taxon>Tracheophyta</taxon>
        <taxon>Spermatophyta</taxon>
        <taxon>Magnoliopsida</taxon>
        <taxon>eudicotyledons</taxon>
        <taxon>Gunneridae</taxon>
        <taxon>Pentapetalae</taxon>
        <taxon>rosids</taxon>
        <taxon>malvids</taxon>
        <taxon>Myrtales</taxon>
        <taxon>Melastomataceae</taxon>
        <taxon>Melastomatoideae</taxon>
        <taxon>Melastomateae</taxon>
        <taxon>Melastoma</taxon>
    </lineage>
</organism>
<name>A0ACB9LKV9_9MYRT</name>
<gene>
    <name evidence="1" type="ORF">MLD38_036874</name>
</gene>
<dbReference type="Proteomes" id="UP001057402">
    <property type="component" value="Chromosome 11"/>
</dbReference>
<evidence type="ECO:0000313" key="2">
    <source>
        <dbReference type="Proteomes" id="UP001057402"/>
    </source>
</evidence>
<accession>A0ACB9LKV9</accession>
<keyword evidence="2" id="KW-1185">Reference proteome</keyword>